<dbReference type="Proteomes" id="UP000824681">
    <property type="component" value="Chromosome"/>
</dbReference>
<evidence type="ECO:0008006" key="6">
    <source>
        <dbReference type="Google" id="ProtNLM"/>
    </source>
</evidence>
<evidence type="ECO:0000259" key="2">
    <source>
        <dbReference type="Pfam" id="PF13751"/>
    </source>
</evidence>
<feature type="domain" description="Transposase InsH N-terminal" evidence="1">
    <location>
        <begin position="23"/>
        <end position="112"/>
    </location>
</feature>
<proteinExistence type="predicted"/>
<dbReference type="InterPro" id="IPR047629">
    <property type="entry name" value="IS1182_transpos"/>
</dbReference>
<feature type="domain" description="Transposase DDE" evidence="2">
    <location>
        <begin position="403"/>
        <end position="529"/>
    </location>
</feature>
<evidence type="ECO:0000313" key="5">
    <source>
        <dbReference type="Proteomes" id="UP000824681"/>
    </source>
</evidence>
<reference evidence="3 5" key="1">
    <citation type="journal article" date="2021" name="ACS Chem. Biol.">
        <title>Genomic-Led Discovery of a Novel Glycopeptide Antibiotic by Nonomuraea coxensis DSM 45129.</title>
        <authorList>
            <person name="Yushchuk O."/>
            <person name="Vior N.M."/>
            <person name="Andreo-Vidal A."/>
            <person name="Berini F."/>
            <person name="Ruckert C."/>
            <person name="Busche T."/>
            <person name="Binda E."/>
            <person name="Kalinowski J."/>
            <person name="Truman A.W."/>
            <person name="Marinelli F."/>
        </authorList>
    </citation>
    <scope>NUCLEOTIDE SEQUENCE [LARGE SCALE GENOMIC DNA]</scope>
    <source>
        <strain evidence="3 5">DSM 45129</strain>
    </source>
</reference>
<dbReference type="InterPro" id="IPR008490">
    <property type="entry name" value="Transposase_InsH_N"/>
</dbReference>
<gene>
    <name evidence="3" type="ORF">Nocox_03780</name>
    <name evidence="4" type="ORF">Nocox_39030</name>
</gene>
<evidence type="ECO:0000313" key="4">
    <source>
        <dbReference type="EMBL" id="QYC45356.1"/>
    </source>
</evidence>
<dbReference type="InterPro" id="IPR025668">
    <property type="entry name" value="Tnp_DDE_dom"/>
</dbReference>
<dbReference type="RefSeq" id="WP_219495547.1">
    <property type="nucleotide sequence ID" value="NZ_CP068985.1"/>
</dbReference>
<name>A0ABX8TV22_9ACTN</name>
<sequence>MLEKRRGRQVPELTARVVAAAFPKGTLAVWLRDALGEVFSDELFAEAFPADGRPAISPGALAAVSVLQYADNLSDRQAAEAVRARMDWKYLLGLELTDPGFDHSVLSDFRARLAEHGLEEKIFEAVLEAAAARGLLRPRGRQRTDSTKVLADVRLLNRMEFVGEVLRTALEALAAAHPSWLEEVLAGQEERWLRRYGERIDSWHGDLPGADREQWLRQVGEDGFFLLEKIEDAKAPAWLPLIPALAALRRCWDEQYLRDEHGVQAREGAQLPPGAQRMASPHDPQARYGVKRGQGWVGYTLHVTETCEADAPRLITDVATGTAADGDDSAALPGIHQRLERRGLLPAEHLLDSGYVTAANLVEAAGTRGVVLIGPARPITAAAADGRFTHEDFRIDDQARTAVCPGGQTSISWVPAHSARGVPVIQVRFAAAGCRACPLRQRCTTADNPQWGRTLTLRHPRQRAALQQRRHEQDTPAWRHRYRPRAGIEATIHQLTSRTGLRRSRYHGLQRTHLGHCLAAAAVNLIRIHAWEHGIQPDPTRRTHLSRLLGRCA</sequence>
<evidence type="ECO:0000313" key="3">
    <source>
        <dbReference type="EMBL" id="QYC38384.1"/>
    </source>
</evidence>
<protein>
    <recommendedName>
        <fullName evidence="6">Transposase</fullName>
    </recommendedName>
</protein>
<evidence type="ECO:0000259" key="1">
    <source>
        <dbReference type="Pfam" id="PF05598"/>
    </source>
</evidence>
<dbReference type="PANTHER" id="PTHR35604">
    <property type="entry name" value="TRANSPOSASE INSH FOR INSERTION SEQUENCE ELEMENT IS5A-RELATED"/>
    <property type="match status" value="1"/>
</dbReference>
<dbReference type="Pfam" id="PF05598">
    <property type="entry name" value="DUF772"/>
    <property type="match status" value="1"/>
</dbReference>
<dbReference type="Pfam" id="PF13751">
    <property type="entry name" value="DDE_Tnp_1_6"/>
    <property type="match status" value="1"/>
</dbReference>
<keyword evidence="5" id="KW-1185">Reference proteome</keyword>
<organism evidence="3 5">
    <name type="scientific">Nonomuraea coxensis DSM 45129</name>
    <dbReference type="NCBI Taxonomy" id="1122611"/>
    <lineage>
        <taxon>Bacteria</taxon>
        <taxon>Bacillati</taxon>
        <taxon>Actinomycetota</taxon>
        <taxon>Actinomycetes</taxon>
        <taxon>Streptosporangiales</taxon>
        <taxon>Streptosporangiaceae</taxon>
        <taxon>Nonomuraea</taxon>
    </lineage>
</organism>
<dbReference type="NCBIfam" id="NF033551">
    <property type="entry name" value="transpos_IS1182"/>
    <property type="match status" value="1"/>
</dbReference>
<dbReference type="EMBL" id="CP068985">
    <property type="protein sequence ID" value="QYC38384.1"/>
    <property type="molecule type" value="Genomic_DNA"/>
</dbReference>
<accession>A0ABX8TV22</accession>
<dbReference type="EMBL" id="CP068985">
    <property type="protein sequence ID" value="QYC45356.1"/>
    <property type="molecule type" value="Genomic_DNA"/>
</dbReference>
<dbReference type="PANTHER" id="PTHR35604:SF2">
    <property type="entry name" value="TRANSPOSASE INSH FOR INSERTION SEQUENCE ELEMENT IS5A-RELATED"/>
    <property type="match status" value="1"/>
</dbReference>